<organism evidence="2 3">
    <name type="scientific">Aureispira anguillae</name>
    <dbReference type="NCBI Taxonomy" id="2864201"/>
    <lineage>
        <taxon>Bacteria</taxon>
        <taxon>Pseudomonadati</taxon>
        <taxon>Bacteroidota</taxon>
        <taxon>Saprospiria</taxon>
        <taxon>Saprospirales</taxon>
        <taxon>Saprospiraceae</taxon>
        <taxon>Aureispira</taxon>
    </lineage>
</organism>
<dbReference type="InterPro" id="IPR001214">
    <property type="entry name" value="SET_dom"/>
</dbReference>
<evidence type="ECO:0000259" key="1">
    <source>
        <dbReference type="PROSITE" id="PS50280"/>
    </source>
</evidence>
<feature type="domain" description="SET" evidence="1">
    <location>
        <begin position="1"/>
        <end position="115"/>
    </location>
</feature>
<protein>
    <submittedName>
        <fullName evidence="2">SET domain-containing protein</fullName>
    </submittedName>
</protein>
<dbReference type="CDD" id="cd10540">
    <property type="entry name" value="SET_SpSet7-like"/>
    <property type="match status" value="1"/>
</dbReference>
<dbReference type="GO" id="GO:0062122">
    <property type="term" value="F:histone H3K37 methyltransferase activity"/>
    <property type="evidence" value="ECO:0007669"/>
    <property type="project" value="InterPro"/>
</dbReference>
<dbReference type="InterPro" id="IPR009207">
    <property type="entry name" value="SET7_MeTrfase"/>
</dbReference>
<evidence type="ECO:0000313" key="3">
    <source>
        <dbReference type="Proteomes" id="UP001060919"/>
    </source>
</evidence>
<sequence length="129" mass="14363">MSQQIPHIFVAHSTLHGQGVFTGAKINAGSIIEICPILYLPKNDIVALQTTIINDYYFEWGTNLDAGALALGYGSIYNHSFKPNAYYNVDMENNTLSIYALRTITPGDEITINYNGDPEDDSPLWFESK</sequence>
<dbReference type="InterPro" id="IPR046341">
    <property type="entry name" value="SET_dom_sf"/>
</dbReference>
<dbReference type="Pfam" id="PF00856">
    <property type="entry name" value="SET"/>
    <property type="match status" value="1"/>
</dbReference>
<keyword evidence="3" id="KW-1185">Reference proteome</keyword>
<evidence type="ECO:0000313" key="2">
    <source>
        <dbReference type="EMBL" id="BDS12547.1"/>
    </source>
</evidence>
<dbReference type="PIRSF" id="PIRSF022536">
    <property type="entry name" value="A612L_SET"/>
    <property type="match status" value="1"/>
</dbReference>
<dbReference type="AlphaFoldDB" id="A0A915YGD2"/>
<gene>
    <name evidence="2" type="ORF">AsAng_0032700</name>
</gene>
<dbReference type="SUPFAM" id="SSF82199">
    <property type="entry name" value="SET domain"/>
    <property type="match status" value="1"/>
</dbReference>
<name>A0A915YGD2_9BACT</name>
<accession>A0A915YGD2</accession>
<dbReference type="KEGG" id="aup:AsAng_0032700"/>
<proteinExistence type="predicted"/>
<dbReference type="PROSITE" id="PS50280">
    <property type="entry name" value="SET"/>
    <property type="match status" value="1"/>
</dbReference>
<dbReference type="Proteomes" id="UP001060919">
    <property type="component" value="Chromosome"/>
</dbReference>
<dbReference type="RefSeq" id="WP_264787910.1">
    <property type="nucleotide sequence ID" value="NZ_AP026867.1"/>
</dbReference>
<dbReference type="EMBL" id="AP026867">
    <property type="protein sequence ID" value="BDS12547.1"/>
    <property type="molecule type" value="Genomic_DNA"/>
</dbReference>
<dbReference type="Gene3D" id="2.170.270.10">
    <property type="entry name" value="SET domain"/>
    <property type="match status" value="1"/>
</dbReference>
<dbReference type="SMART" id="SM00317">
    <property type="entry name" value="SET"/>
    <property type="match status" value="1"/>
</dbReference>
<reference evidence="2" key="1">
    <citation type="submission" date="2022-09" db="EMBL/GenBank/DDBJ databases">
        <title>Aureispira anguillicida sp. nov., isolated from Leptocephalus of Japanese eel Anguilla japonica.</title>
        <authorList>
            <person name="Yuasa K."/>
            <person name="Mekata T."/>
            <person name="Ikunari K."/>
        </authorList>
    </citation>
    <scope>NUCLEOTIDE SEQUENCE</scope>
    <source>
        <strain evidence="2">EL160426</strain>
    </source>
</reference>